<reference evidence="3" key="1">
    <citation type="submission" date="2023-06" db="EMBL/GenBank/DDBJ databases">
        <title>Genomic analysis of the entomopathogenic nematode Steinernema hermaphroditum.</title>
        <authorList>
            <person name="Schwarz E.M."/>
            <person name="Heppert J.K."/>
            <person name="Baniya A."/>
            <person name="Schwartz H.T."/>
            <person name="Tan C.-H."/>
            <person name="Antoshechkin I."/>
            <person name="Sternberg P.W."/>
            <person name="Goodrich-Blair H."/>
            <person name="Dillman A.R."/>
        </authorList>
    </citation>
    <scope>NUCLEOTIDE SEQUENCE</scope>
    <source>
        <strain evidence="3">PS9179</strain>
        <tissue evidence="3">Whole animal</tissue>
    </source>
</reference>
<evidence type="ECO:0000256" key="1">
    <source>
        <dbReference type="SAM" id="Phobius"/>
    </source>
</evidence>
<dbReference type="AlphaFoldDB" id="A0AA39HMN6"/>
<dbReference type="PRINTS" id="PR00625">
    <property type="entry name" value="JDOMAIN"/>
</dbReference>
<evidence type="ECO:0000259" key="2">
    <source>
        <dbReference type="PROSITE" id="PS50076"/>
    </source>
</evidence>
<accession>A0AA39HMN6</accession>
<dbReference type="Gene3D" id="1.10.287.110">
    <property type="entry name" value="DnaJ domain"/>
    <property type="match status" value="1"/>
</dbReference>
<keyword evidence="1" id="KW-0472">Membrane</keyword>
<dbReference type="Pfam" id="PF00226">
    <property type="entry name" value="DnaJ"/>
    <property type="match status" value="1"/>
</dbReference>
<gene>
    <name evidence="3" type="ORF">QR680_003810</name>
</gene>
<evidence type="ECO:0000313" key="3">
    <source>
        <dbReference type="EMBL" id="KAK0408165.1"/>
    </source>
</evidence>
<proteinExistence type="predicted"/>
<evidence type="ECO:0000313" key="4">
    <source>
        <dbReference type="Proteomes" id="UP001175271"/>
    </source>
</evidence>
<name>A0AA39HMN6_9BILA</name>
<dbReference type="PROSITE" id="PS50076">
    <property type="entry name" value="DNAJ_2"/>
    <property type="match status" value="1"/>
</dbReference>
<keyword evidence="1" id="KW-1133">Transmembrane helix</keyword>
<organism evidence="3 4">
    <name type="scientific">Steinernema hermaphroditum</name>
    <dbReference type="NCBI Taxonomy" id="289476"/>
    <lineage>
        <taxon>Eukaryota</taxon>
        <taxon>Metazoa</taxon>
        <taxon>Ecdysozoa</taxon>
        <taxon>Nematoda</taxon>
        <taxon>Chromadorea</taxon>
        <taxon>Rhabditida</taxon>
        <taxon>Tylenchina</taxon>
        <taxon>Panagrolaimomorpha</taxon>
        <taxon>Strongyloidoidea</taxon>
        <taxon>Steinernematidae</taxon>
        <taxon>Steinernema</taxon>
    </lineage>
</organism>
<keyword evidence="4" id="KW-1185">Reference proteome</keyword>
<dbReference type="EMBL" id="JAUCMV010000003">
    <property type="protein sequence ID" value="KAK0408165.1"/>
    <property type="molecule type" value="Genomic_DNA"/>
</dbReference>
<dbReference type="InterPro" id="IPR001623">
    <property type="entry name" value="DnaJ_domain"/>
</dbReference>
<dbReference type="SUPFAM" id="SSF46565">
    <property type="entry name" value="Chaperone J-domain"/>
    <property type="match status" value="1"/>
</dbReference>
<feature type="transmembrane region" description="Helical" evidence="1">
    <location>
        <begin position="151"/>
        <end position="172"/>
    </location>
</feature>
<dbReference type="InterPro" id="IPR036869">
    <property type="entry name" value="J_dom_sf"/>
</dbReference>
<dbReference type="Proteomes" id="UP001175271">
    <property type="component" value="Unassembled WGS sequence"/>
</dbReference>
<dbReference type="SMART" id="SM00271">
    <property type="entry name" value="DnaJ"/>
    <property type="match status" value="1"/>
</dbReference>
<sequence length="199" mass="23263">MLHFTYDCVSRAQNTAANSTSSPSAAHSFATANNITCSSRPSAARRRHSRSMALLAVRRICTKVEFRINPAVYAQDRRTDHEILGVPKSADADQIQKAYRNMLRKYHPWQYGVKNDSEITEQFIQKKVAYLQLMDQEKTWHKRLRHRFARLYNYIATVLLAIGFYEALRYLAREMYKRYLIANRLVTDERRKLVALKST</sequence>
<keyword evidence="1" id="KW-0812">Transmembrane</keyword>
<comment type="caution">
    <text evidence="3">The sequence shown here is derived from an EMBL/GenBank/DDBJ whole genome shotgun (WGS) entry which is preliminary data.</text>
</comment>
<feature type="domain" description="J" evidence="2">
    <location>
        <begin position="79"/>
        <end position="149"/>
    </location>
</feature>
<dbReference type="CDD" id="cd06257">
    <property type="entry name" value="DnaJ"/>
    <property type="match status" value="1"/>
</dbReference>
<protein>
    <recommendedName>
        <fullName evidence="2">J domain-containing protein</fullName>
    </recommendedName>
</protein>